<evidence type="ECO:0000313" key="3">
    <source>
        <dbReference type="EMBL" id="RVW03565.1"/>
    </source>
</evidence>
<reference evidence="3 4" key="1">
    <citation type="submission" date="2018-11" db="EMBL/GenBank/DDBJ databases">
        <title>Rhodococcus spongicola sp. nov. and Rhodococcus xishaensis sp. nov. from marine sponges.</title>
        <authorList>
            <person name="Li L."/>
            <person name="Lin H.W."/>
        </authorList>
    </citation>
    <scope>NUCLEOTIDE SEQUENCE [LARGE SCALE GENOMIC DNA]</scope>
    <source>
        <strain evidence="3 4">LHW50502</strain>
    </source>
</reference>
<evidence type="ECO:0000259" key="2">
    <source>
        <dbReference type="Pfam" id="PF03795"/>
    </source>
</evidence>
<dbReference type="PANTHER" id="PTHR37828:SF1">
    <property type="entry name" value="YCII-RELATED DOMAIN-CONTAINING PROTEIN"/>
    <property type="match status" value="1"/>
</dbReference>
<dbReference type="PANTHER" id="PTHR37828">
    <property type="entry name" value="GSR2449 PROTEIN"/>
    <property type="match status" value="1"/>
</dbReference>
<dbReference type="EMBL" id="RKLN01000003">
    <property type="protein sequence ID" value="RVW03565.1"/>
    <property type="molecule type" value="Genomic_DNA"/>
</dbReference>
<dbReference type="OrthoDB" id="8968203at2"/>
<organism evidence="3 4">
    <name type="scientific">Rhodococcus spongiicola</name>
    <dbReference type="NCBI Taxonomy" id="2487352"/>
    <lineage>
        <taxon>Bacteria</taxon>
        <taxon>Bacillati</taxon>
        <taxon>Actinomycetota</taxon>
        <taxon>Actinomycetes</taxon>
        <taxon>Mycobacteriales</taxon>
        <taxon>Nocardiaceae</taxon>
        <taxon>Rhodococcus</taxon>
    </lineage>
</organism>
<keyword evidence="4" id="KW-1185">Reference proteome</keyword>
<accession>A0A438AXX1</accession>
<dbReference type="Pfam" id="PF03795">
    <property type="entry name" value="YCII"/>
    <property type="match status" value="1"/>
</dbReference>
<comment type="caution">
    <text evidence="3">The sequence shown here is derived from an EMBL/GenBank/DDBJ whole genome shotgun (WGS) entry which is preliminary data.</text>
</comment>
<dbReference type="InterPro" id="IPR005545">
    <property type="entry name" value="YCII"/>
</dbReference>
<evidence type="ECO:0000313" key="4">
    <source>
        <dbReference type="Proteomes" id="UP000284333"/>
    </source>
</evidence>
<dbReference type="Gene3D" id="3.30.70.1060">
    <property type="entry name" value="Dimeric alpha+beta barrel"/>
    <property type="match status" value="1"/>
</dbReference>
<comment type="similarity">
    <text evidence="1">Belongs to the YciI family.</text>
</comment>
<dbReference type="RefSeq" id="WP_127947161.1">
    <property type="nucleotide sequence ID" value="NZ_RKLN01000003.1"/>
</dbReference>
<dbReference type="SUPFAM" id="SSF54909">
    <property type="entry name" value="Dimeric alpha+beta barrel"/>
    <property type="match status" value="1"/>
</dbReference>
<dbReference type="InterPro" id="IPR011008">
    <property type="entry name" value="Dimeric_a/b-barrel"/>
</dbReference>
<feature type="domain" description="YCII-related" evidence="2">
    <location>
        <begin position="7"/>
        <end position="85"/>
    </location>
</feature>
<sequence length="94" mass="10798">MSLFFVQYTYAPDKSAQRDDHRTDHRAWLSDLERRGTLHSYGPFADGSGALMVAEASNLDELRSFFDQDPFARANLLEQVTIREWIPVFGAFAR</sequence>
<protein>
    <recommendedName>
        <fullName evidence="2">YCII-related domain-containing protein</fullName>
    </recommendedName>
</protein>
<dbReference type="AlphaFoldDB" id="A0A438AXX1"/>
<proteinExistence type="inferred from homology"/>
<evidence type="ECO:0000256" key="1">
    <source>
        <dbReference type="ARBA" id="ARBA00007689"/>
    </source>
</evidence>
<name>A0A438AXX1_9NOCA</name>
<gene>
    <name evidence="3" type="ORF">EF834_10720</name>
</gene>
<dbReference type="Proteomes" id="UP000284333">
    <property type="component" value="Unassembled WGS sequence"/>
</dbReference>